<feature type="region of interest" description="Disordered" evidence="1">
    <location>
        <begin position="74"/>
        <end position="160"/>
    </location>
</feature>
<dbReference type="Proteomes" id="UP001607303">
    <property type="component" value="Unassembled WGS sequence"/>
</dbReference>
<feature type="compositionally biased region" description="Basic and acidic residues" evidence="1">
    <location>
        <begin position="86"/>
        <end position="105"/>
    </location>
</feature>
<organism evidence="2 3">
    <name type="scientific">Vespula maculifrons</name>
    <name type="common">Eastern yellow jacket</name>
    <name type="synonym">Wasp</name>
    <dbReference type="NCBI Taxonomy" id="7453"/>
    <lineage>
        <taxon>Eukaryota</taxon>
        <taxon>Metazoa</taxon>
        <taxon>Ecdysozoa</taxon>
        <taxon>Arthropoda</taxon>
        <taxon>Hexapoda</taxon>
        <taxon>Insecta</taxon>
        <taxon>Pterygota</taxon>
        <taxon>Neoptera</taxon>
        <taxon>Endopterygota</taxon>
        <taxon>Hymenoptera</taxon>
        <taxon>Apocrita</taxon>
        <taxon>Aculeata</taxon>
        <taxon>Vespoidea</taxon>
        <taxon>Vespidae</taxon>
        <taxon>Vespinae</taxon>
        <taxon>Vespula</taxon>
    </lineage>
</organism>
<dbReference type="EMBL" id="JAYRBN010000114">
    <property type="protein sequence ID" value="KAL2723468.1"/>
    <property type="molecule type" value="Genomic_DNA"/>
</dbReference>
<gene>
    <name evidence="2" type="ORF">V1477_019319</name>
</gene>
<reference evidence="2 3" key="1">
    <citation type="journal article" date="2024" name="Ann. Entomol. Soc. Am.">
        <title>Genomic analyses of the southern and eastern yellowjacket wasps (Hymenoptera: Vespidae) reveal evolutionary signatures of social life.</title>
        <authorList>
            <person name="Catto M.A."/>
            <person name="Caine P.B."/>
            <person name="Orr S.E."/>
            <person name="Hunt B.G."/>
            <person name="Goodisman M.A.D."/>
        </authorList>
    </citation>
    <scope>NUCLEOTIDE SEQUENCE [LARGE SCALE GENOMIC DNA]</scope>
    <source>
        <strain evidence="2">232</strain>
        <tissue evidence="2">Head and thorax</tissue>
    </source>
</reference>
<dbReference type="AlphaFoldDB" id="A0ABD2AS75"/>
<accession>A0ABD2AS75</accession>
<proteinExistence type="predicted"/>
<name>A0ABD2AS75_VESMC</name>
<evidence type="ECO:0000313" key="3">
    <source>
        <dbReference type="Proteomes" id="UP001607303"/>
    </source>
</evidence>
<comment type="caution">
    <text evidence="2">The sequence shown here is derived from an EMBL/GenBank/DDBJ whole genome shotgun (WGS) entry which is preliminary data.</text>
</comment>
<feature type="compositionally biased region" description="Basic and acidic residues" evidence="1">
    <location>
        <begin position="113"/>
        <end position="126"/>
    </location>
</feature>
<protein>
    <submittedName>
        <fullName evidence="2">Uncharacterized protein</fullName>
    </submittedName>
</protein>
<keyword evidence="3" id="KW-1185">Reference proteome</keyword>
<evidence type="ECO:0000313" key="2">
    <source>
        <dbReference type="EMBL" id="KAL2723468.1"/>
    </source>
</evidence>
<sequence length="173" mass="19587">MRTGYEMGFEGQLKGWIKPSTEDSVETVQRFRSESLKEVGAFDSDPKEIPIDRKVSEKLIYKLTDPIENRLREVNNISATFLYPSEEEKRRKEKRREEKRREEKERKKRRTEKNRGEIKGSKRFHVESLTTCAGVDGDGGGSDGNDGDGGDGGGGGGIRYERGLCLDLVDVLE</sequence>
<evidence type="ECO:0000256" key="1">
    <source>
        <dbReference type="SAM" id="MobiDB-lite"/>
    </source>
</evidence>